<dbReference type="AlphaFoldDB" id="A0A6G9D1E1"/>
<dbReference type="Proteomes" id="UP000502345">
    <property type="component" value="Chromosome"/>
</dbReference>
<evidence type="ECO:0000313" key="2">
    <source>
        <dbReference type="Proteomes" id="UP000502345"/>
    </source>
</evidence>
<dbReference type="EMBL" id="CP050124">
    <property type="protein sequence ID" value="QIP42880.1"/>
    <property type="molecule type" value="Genomic_DNA"/>
</dbReference>
<proteinExistence type="predicted"/>
<organism evidence="1 2">
    <name type="scientific">Rhodococcus erythropolis</name>
    <name type="common">Arthrobacter picolinophilus</name>
    <dbReference type="NCBI Taxonomy" id="1833"/>
    <lineage>
        <taxon>Bacteria</taxon>
        <taxon>Bacillati</taxon>
        <taxon>Actinomycetota</taxon>
        <taxon>Actinomycetes</taxon>
        <taxon>Mycobacteriales</taxon>
        <taxon>Nocardiaceae</taxon>
        <taxon>Rhodococcus</taxon>
        <taxon>Rhodococcus erythropolis group</taxon>
    </lineage>
</organism>
<sequence>MQCVAIMSCATKRPGALTSREKALHLADLDYRHLNQKTGEQMLTADILLSGPRGRRMLLAYAIDAERALRPESGDDMFRISAHRAAYHLDVGQGTSRVLFGPGAEEARQTIVTAEDVARSLTEISLPDVTAVDLRSALAEAVDAARYWQDPDGEDVLVATEVMRDELRRVAEHIAGSECARWWSTSLASSDQWSIMSRGEESPDTDEVPAAQQLLSEWRTSTLESEARAERDRPVDPAANWSGYWWSNPPTKGSTRALFDGTPAGLWFVEDSMGWERVVVRALRPPTGARIYEIDSAQAWSELCRRFPLEVTAETRQVWYRTTGRSGRWVIPDWVQVAERFEGVHLTVTGYLAAAGTAIEVDTDTASVIAGWAPDETYWFTDAATYISEPCVWVLHDGPKVTDQPAWTLESQQ</sequence>
<accession>A0A6G9D1E1</accession>
<evidence type="ECO:0000313" key="1">
    <source>
        <dbReference type="EMBL" id="QIP42880.1"/>
    </source>
</evidence>
<reference evidence="1 2" key="1">
    <citation type="submission" date="2020-03" db="EMBL/GenBank/DDBJ databases">
        <title>Screen low temperature-resistant strains for efficient degradation of petroleum hydrocarbons under the low temperature.</title>
        <authorList>
            <person name="Wang Y."/>
            <person name="Chen J."/>
        </authorList>
    </citation>
    <scope>NUCLEOTIDE SEQUENCE [LARGE SCALE GENOMIC DNA]</scope>
    <source>
        <strain evidence="1 2">KB1</strain>
    </source>
</reference>
<name>A0A6G9D1E1_RHOER</name>
<gene>
    <name evidence="1" type="ORF">G9444_5637</name>
</gene>
<protein>
    <submittedName>
        <fullName evidence="1">Uncharacterized protein</fullName>
    </submittedName>
</protein>